<dbReference type="NCBIfam" id="NF038083">
    <property type="entry name" value="CU044_5270_fam"/>
    <property type="match status" value="1"/>
</dbReference>
<dbReference type="EMBL" id="BAAATD010000001">
    <property type="protein sequence ID" value="GAA2572708.1"/>
    <property type="molecule type" value="Genomic_DNA"/>
</dbReference>
<name>A0ABN3P7G2_9ACTN</name>
<accession>A0ABN3P7G2</accession>
<protein>
    <recommendedName>
        <fullName evidence="4">CU044_5270 family protein</fullName>
    </recommendedName>
</protein>
<dbReference type="Proteomes" id="UP001501509">
    <property type="component" value="Unassembled WGS sequence"/>
</dbReference>
<evidence type="ECO:0000256" key="1">
    <source>
        <dbReference type="SAM" id="MobiDB-lite"/>
    </source>
</evidence>
<feature type="region of interest" description="Disordered" evidence="1">
    <location>
        <begin position="37"/>
        <end position="64"/>
    </location>
</feature>
<evidence type="ECO:0000313" key="3">
    <source>
        <dbReference type="Proteomes" id="UP001501509"/>
    </source>
</evidence>
<feature type="compositionally biased region" description="Basic and acidic residues" evidence="1">
    <location>
        <begin position="1"/>
        <end position="11"/>
    </location>
</feature>
<dbReference type="InterPro" id="IPR047789">
    <property type="entry name" value="CU044_5270-like"/>
</dbReference>
<feature type="region of interest" description="Disordered" evidence="1">
    <location>
        <begin position="1"/>
        <end position="25"/>
    </location>
</feature>
<comment type="caution">
    <text evidence="2">The sequence shown here is derived from an EMBL/GenBank/DDBJ whole genome shotgun (WGS) entry which is preliminary data.</text>
</comment>
<evidence type="ECO:0008006" key="4">
    <source>
        <dbReference type="Google" id="ProtNLM"/>
    </source>
</evidence>
<organism evidence="2 3">
    <name type="scientific">Actinomadura fulvescens</name>
    <dbReference type="NCBI Taxonomy" id="46160"/>
    <lineage>
        <taxon>Bacteria</taxon>
        <taxon>Bacillati</taxon>
        <taxon>Actinomycetota</taxon>
        <taxon>Actinomycetes</taxon>
        <taxon>Streptosporangiales</taxon>
        <taxon>Thermomonosporaceae</taxon>
        <taxon>Actinomadura</taxon>
    </lineage>
</organism>
<evidence type="ECO:0000313" key="2">
    <source>
        <dbReference type="EMBL" id="GAA2572708.1"/>
    </source>
</evidence>
<proteinExistence type="predicted"/>
<keyword evidence="3" id="KW-1185">Reference proteome</keyword>
<gene>
    <name evidence="2" type="ORF">GCM10010411_00400</name>
</gene>
<sequence length="377" mass="40506">MNDLDLLRDSWDSPAGPPAGPRASARTALLERAAEARANAASAAGRDTGPSVRRPGLGARRTRPAGWSSRLGVRLAAVGVLATAIATGITVVQTSGGDRPVVPGLPPAPVANAAQTLERAAAAAERHRFTAPRPDQWIYTAFKNVRPDFTPEPGKRQPQGDVISERQWHSADGRHIAFMWEGKMLRMNEGPPPGRSKAVRPDWPPADYAGLAALPTDPAALLEVMRRHPSFTDRTKIPVAVTSVSFGKRADDGTVFRALNSILRLGVLPPRLEAAIYRAMKMIPGVTLVRRSDAVPGRDVLAVGRLRAAYTTTKPGWVIDQVLLDPRTYRYLGELSVPALDRAAPDCDKVACDPRSLGVNALLVRSAIVDKAGQRPR</sequence>
<dbReference type="RefSeq" id="WP_344536489.1">
    <property type="nucleotide sequence ID" value="NZ_BAAATD010000001.1"/>
</dbReference>
<reference evidence="2 3" key="1">
    <citation type="journal article" date="2019" name="Int. J. Syst. Evol. Microbiol.">
        <title>The Global Catalogue of Microorganisms (GCM) 10K type strain sequencing project: providing services to taxonomists for standard genome sequencing and annotation.</title>
        <authorList>
            <consortium name="The Broad Institute Genomics Platform"/>
            <consortium name="The Broad Institute Genome Sequencing Center for Infectious Disease"/>
            <person name="Wu L."/>
            <person name="Ma J."/>
        </authorList>
    </citation>
    <scope>NUCLEOTIDE SEQUENCE [LARGE SCALE GENOMIC DNA]</scope>
    <source>
        <strain evidence="2 3">JCM 6833</strain>
    </source>
</reference>